<dbReference type="GO" id="GO:0003899">
    <property type="term" value="F:DNA-directed RNA polymerase activity"/>
    <property type="evidence" value="ECO:0007669"/>
    <property type="project" value="UniProtKB-UniRule"/>
</dbReference>
<dbReference type="AlphaFoldDB" id="A0A953M0P6"/>
<reference evidence="13" key="1">
    <citation type="journal article" date="2021" name="bioRxiv">
        <title>Unraveling nitrogen, sulfur and carbon metabolic pathways and microbial community transcriptional responses to substrate deprivation and toxicity stresses in a bioreactor mimicking anoxic brackish coastal sediment conditions.</title>
        <authorList>
            <person name="Martins P.D."/>
            <person name="Echeveste M.J."/>
            <person name="Arshad A."/>
            <person name="Kurth J."/>
            <person name="Ouboter H."/>
            <person name="Jetten M.S.M."/>
            <person name="Welte C.U."/>
        </authorList>
    </citation>
    <scope>NUCLEOTIDE SEQUENCE</scope>
    <source>
        <strain evidence="13">MAG_39</strain>
    </source>
</reference>
<comment type="subunit">
    <text evidence="11">The RNAP catalytic core consists of 2 alpha, 1 beta, 1 beta' and 1 omega subunit. When a sigma factor is associated with the core the holoenzyme is formed, which can initiate transcription.</text>
</comment>
<evidence type="ECO:0000256" key="7">
    <source>
        <dbReference type="ARBA" id="ARBA00023163"/>
    </source>
</evidence>
<evidence type="ECO:0000256" key="11">
    <source>
        <dbReference type="HAMAP-Rule" id="MF_00366"/>
    </source>
</evidence>
<evidence type="ECO:0000313" key="14">
    <source>
        <dbReference type="Proteomes" id="UP000705867"/>
    </source>
</evidence>
<evidence type="ECO:0000256" key="9">
    <source>
        <dbReference type="ARBA" id="ARBA00030998"/>
    </source>
</evidence>
<dbReference type="HAMAP" id="MF_00366">
    <property type="entry name" value="RNApol_bact_RpoZ"/>
    <property type="match status" value="1"/>
</dbReference>
<evidence type="ECO:0000256" key="8">
    <source>
        <dbReference type="ARBA" id="ARBA00029924"/>
    </source>
</evidence>
<keyword evidence="5 11" id="KW-0808">Transferase</keyword>
<comment type="function">
    <text evidence="11">Promotes RNA polymerase assembly. Latches the N- and C-terminal regions of the beta' subunit thereby facilitating its interaction with the beta and alpha subunits.</text>
</comment>
<evidence type="ECO:0000313" key="13">
    <source>
        <dbReference type="EMBL" id="MBZ0155475.1"/>
    </source>
</evidence>
<keyword evidence="7 11" id="KW-0804">Transcription</keyword>
<feature type="region of interest" description="Disordered" evidence="12">
    <location>
        <begin position="112"/>
        <end position="132"/>
    </location>
</feature>
<organism evidence="13 14">
    <name type="scientific">Candidatus Nitrobium versatile</name>
    <dbReference type="NCBI Taxonomy" id="2884831"/>
    <lineage>
        <taxon>Bacteria</taxon>
        <taxon>Pseudomonadati</taxon>
        <taxon>Nitrospirota</taxon>
        <taxon>Nitrospiria</taxon>
        <taxon>Nitrospirales</taxon>
        <taxon>Nitrospiraceae</taxon>
        <taxon>Candidatus Nitrobium</taxon>
    </lineage>
</organism>
<evidence type="ECO:0000256" key="6">
    <source>
        <dbReference type="ARBA" id="ARBA00022695"/>
    </source>
</evidence>
<accession>A0A953M0P6</accession>
<comment type="catalytic activity">
    <reaction evidence="10 11">
        <text>RNA(n) + a ribonucleoside 5'-triphosphate = RNA(n+1) + diphosphate</text>
        <dbReference type="Rhea" id="RHEA:21248"/>
        <dbReference type="Rhea" id="RHEA-COMP:14527"/>
        <dbReference type="Rhea" id="RHEA-COMP:17342"/>
        <dbReference type="ChEBI" id="CHEBI:33019"/>
        <dbReference type="ChEBI" id="CHEBI:61557"/>
        <dbReference type="ChEBI" id="CHEBI:140395"/>
        <dbReference type="EC" id="2.7.7.6"/>
    </reaction>
</comment>
<dbReference type="EMBL" id="JAIOIV010000033">
    <property type="protein sequence ID" value="MBZ0155475.1"/>
    <property type="molecule type" value="Genomic_DNA"/>
</dbReference>
<evidence type="ECO:0000256" key="1">
    <source>
        <dbReference type="ARBA" id="ARBA00006711"/>
    </source>
</evidence>
<dbReference type="GO" id="GO:0000428">
    <property type="term" value="C:DNA-directed RNA polymerase complex"/>
    <property type="evidence" value="ECO:0007669"/>
    <property type="project" value="UniProtKB-KW"/>
</dbReference>
<dbReference type="Pfam" id="PF01192">
    <property type="entry name" value="RNA_pol_Rpb6"/>
    <property type="match status" value="1"/>
</dbReference>
<evidence type="ECO:0000256" key="2">
    <source>
        <dbReference type="ARBA" id="ARBA00012418"/>
    </source>
</evidence>
<dbReference type="NCBIfam" id="TIGR00690">
    <property type="entry name" value="rpoZ"/>
    <property type="match status" value="1"/>
</dbReference>
<comment type="similarity">
    <text evidence="1 11">Belongs to the RNA polymerase subunit omega family.</text>
</comment>
<dbReference type="Gene3D" id="3.90.940.10">
    <property type="match status" value="1"/>
</dbReference>
<evidence type="ECO:0000256" key="3">
    <source>
        <dbReference type="ARBA" id="ARBA00013725"/>
    </source>
</evidence>
<dbReference type="EC" id="2.7.7.6" evidence="2 11"/>
<evidence type="ECO:0000256" key="5">
    <source>
        <dbReference type="ARBA" id="ARBA00022679"/>
    </source>
</evidence>
<gene>
    <name evidence="11 13" type="primary">rpoZ</name>
    <name evidence="13" type="ORF">K8I29_04565</name>
</gene>
<dbReference type="SUPFAM" id="SSF63562">
    <property type="entry name" value="RPB6/omega subunit-like"/>
    <property type="match status" value="1"/>
</dbReference>
<name>A0A953M0P6_9BACT</name>
<proteinExistence type="inferred from homology"/>
<protein>
    <recommendedName>
        <fullName evidence="3 11">DNA-directed RNA polymerase subunit omega</fullName>
        <shortName evidence="11">RNAP omega subunit</shortName>
        <ecNumber evidence="2 11">2.7.7.6</ecNumber>
    </recommendedName>
    <alternativeName>
        <fullName evidence="9 11">RNA polymerase omega subunit</fullName>
    </alternativeName>
    <alternativeName>
        <fullName evidence="8 11">Transcriptase subunit omega</fullName>
    </alternativeName>
</protein>
<evidence type="ECO:0000256" key="10">
    <source>
        <dbReference type="ARBA" id="ARBA00048552"/>
    </source>
</evidence>
<sequence length="132" mass="15173">MDIISLPIEYDRKEIDSRYRLVVIAAQRARELSLGASTRMPTKAKKVTTSALLETISNQIEFLTGSDALVAKERAEKIDYKKLIEEKRRPIEDLSELEKDLKVYLHEKGSPEKALEELFSETEESESEENEE</sequence>
<dbReference type="InterPro" id="IPR006110">
    <property type="entry name" value="Pol_omega/Rpo6/RPB6"/>
</dbReference>
<comment type="caution">
    <text evidence="13">The sequence shown here is derived from an EMBL/GenBank/DDBJ whole genome shotgun (WGS) entry which is preliminary data.</text>
</comment>
<dbReference type="GO" id="GO:0006351">
    <property type="term" value="P:DNA-templated transcription"/>
    <property type="evidence" value="ECO:0007669"/>
    <property type="project" value="UniProtKB-UniRule"/>
</dbReference>
<evidence type="ECO:0000256" key="4">
    <source>
        <dbReference type="ARBA" id="ARBA00022478"/>
    </source>
</evidence>
<dbReference type="SMART" id="SM01409">
    <property type="entry name" value="RNA_pol_Rpb6"/>
    <property type="match status" value="1"/>
</dbReference>
<keyword evidence="6 11" id="KW-0548">Nucleotidyltransferase</keyword>
<dbReference type="InterPro" id="IPR036161">
    <property type="entry name" value="RPB6/omega-like_sf"/>
</dbReference>
<dbReference type="GO" id="GO:0003677">
    <property type="term" value="F:DNA binding"/>
    <property type="evidence" value="ECO:0007669"/>
    <property type="project" value="UniProtKB-UniRule"/>
</dbReference>
<dbReference type="Proteomes" id="UP000705867">
    <property type="component" value="Unassembled WGS sequence"/>
</dbReference>
<feature type="compositionally biased region" description="Acidic residues" evidence="12">
    <location>
        <begin position="118"/>
        <end position="132"/>
    </location>
</feature>
<dbReference type="InterPro" id="IPR003716">
    <property type="entry name" value="DNA-dir_RNA_pol_omega"/>
</dbReference>
<keyword evidence="4 11" id="KW-0240">DNA-directed RNA polymerase</keyword>
<evidence type="ECO:0000256" key="12">
    <source>
        <dbReference type="SAM" id="MobiDB-lite"/>
    </source>
</evidence>
<reference evidence="13" key="2">
    <citation type="submission" date="2021-08" db="EMBL/GenBank/DDBJ databases">
        <authorList>
            <person name="Dalcin Martins P."/>
        </authorList>
    </citation>
    <scope>NUCLEOTIDE SEQUENCE</scope>
    <source>
        <strain evidence="13">MAG_39</strain>
    </source>
</reference>